<accession>A0AAW1WFL4</accession>
<feature type="domain" description="Homeobox" evidence="3">
    <location>
        <begin position="3"/>
        <end position="75"/>
    </location>
</feature>
<gene>
    <name evidence="4" type="ORF">M0R45_031871</name>
</gene>
<evidence type="ECO:0000313" key="5">
    <source>
        <dbReference type="Proteomes" id="UP001457282"/>
    </source>
</evidence>
<comment type="caution">
    <text evidence="4">The sequence shown here is derived from an EMBL/GenBank/DDBJ whole genome shotgun (WGS) entry which is preliminary data.</text>
</comment>
<keyword evidence="5" id="KW-1185">Reference proteome</keyword>
<dbReference type="Gene3D" id="2.40.50.40">
    <property type="match status" value="1"/>
</dbReference>
<dbReference type="PROSITE" id="PS50071">
    <property type="entry name" value="HOMEOBOX_2"/>
    <property type="match status" value="1"/>
</dbReference>
<dbReference type="GO" id="GO:0003682">
    <property type="term" value="F:chromatin binding"/>
    <property type="evidence" value="ECO:0007669"/>
    <property type="project" value="InterPro"/>
</dbReference>
<dbReference type="GO" id="GO:0003677">
    <property type="term" value="F:DNA binding"/>
    <property type="evidence" value="ECO:0007669"/>
    <property type="project" value="UniProtKB-UniRule"/>
</dbReference>
<keyword evidence="2" id="KW-0238">DNA-binding</keyword>
<dbReference type="PANTHER" id="PTHR33827:SF2">
    <property type="entry name" value="PROTEIN SAWADEE HOMEODOMAIN HOMOLOG 1"/>
    <property type="match status" value="1"/>
</dbReference>
<protein>
    <recommendedName>
        <fullName evidence="3">Homeobox domain-containing protein</fullName>
    </recommendedName>
</protein>
<dbReference type="AlphaFoldDB" id="A0AAW1WFL4"/>
<evidence type="ECO:0000256" key="1">
    <source>
        <dbReference type="ARBA" id="ARBA00004123"/>
    </source>
</evidence>
<comment type="subcellular location">
    <subcellularLocation>
        <location evidence="1 2">Nucleus</location>
    </subcellularLocation>
</comment>
<evidence type="ECO:0000256" key="2">
    <source>
        <dbReference type="PROSITE-ProRule" id="PRU00108"/>
    </source>
</evidence>
<organism evidence="4 5">
    <name type="scientific">Rubus argutus</name>
    <name type="common">Southern blackberry</name>
    <dbReference type="NCBI Taxonomy" id="59490"/>
    <lineage>
        <taxon>Eukaryota</taxon>
        <taxon>Viridiplantae</taxon>
        <taxon>Streptophyta</taxon>
        <taxon>Embryophyta</taxon>
        <taxon>Tracheophyta</taxon>
        <taxon>Spermatophyta</taxon>
        <taxon>Magnoliopsida</taxon>
        <taxon>eudicotyledons</taxon>
        <taxon>Gunneridae</taxon>
        <taxon>Pentapetalae</taxon>
        <taxon>rosids</taxon>
        <taxon>fabids</taxon>
        <taxon>Rosales</taxon>
        <taxon>Rosaceae</taxon>
        <taxon>Rosoideae</taxon>
        <taxon>Rosoideae incertae sedis</taxon>
        <taxon>Rubus</taxon>
    </lineage>
</organism>
<dbReference type="Proteomes" id="UP001457282">
    <property type="component" value="Unassembled WGS sequence"/>
</dbReference>
<sequence>MERKPMNSVSVFTHSEIMKMENTFKNTPQQSLTLEFFQNLASNFSCQPGRVGETDITWEQVEGWFQSKQRELQAKGNSSSGAFDWVVESHVDLSDMTMFNNAPHNSQKPKDPCVTDLSELAFEAKSSREGAWYDVASFLSYRVVSSGELEVRVRFAGFGREDDEWVNVRRAVRDRSIPLEDSECHKLKVGDLVLCFQDREDQAVYCDAYVVEIQRGLHDQTGCRCIFVVRFDHDNTKEQVPLGRLCCRPSQYTSSAIVKINQDVKTKQEIHRDKDMKFSFLY</sequence>
<keyword evidence="2" id="KW-0539">Nucleus</keyword>
<dbReference type="EMBL" id="JBEDUW010000006">
    <property type="protein sequence ID" value="KAK9923452.1"/>
    <property type="molecule type" value="Genomic_DNA"/>
</dbReference>
<name>A0AAW1WFL4_RUBAR</name>
<dbReference type="InterPro" id="IPR001356">
    <property type="entry name" value="HD"/>
</dbReference>
<evidence type="ECO:0000259" key="3">
    <source>
        <dbReference type="PROSITE" id="PS50071"/>
    </source>
</evidence>
<dbReference type="InterPro" id="IPR032001">
    <property type="entry name" value="SAWADEE_dom"/>
</dbReference>
<dbReference type="GO" id="GO:0005634">
    <property type="term" value="C:nucleus"/>
    <property type="evidence" value="ECO:0007669"/>
    <property type="project" value="UniProtKB-SubCell"/>
</dbReference>
<keyword evidence="2" id="KW-0371">Homeobox</keyword>
<evidence type="ECO:0000313" key="4">
    <source>
        <dbReference type="EMBL" id="KAK9923452.1"/>
    </source>
</evidence>
<dbReference type="Gene3D" id="2.30.30.140">
    <property type="match status" value="1"/>
</dbReference>
<dbReference type="PANTHER" id="PTHR33827">
    <property type="entry name" value="PROTEIN SAWADEE HOMEODOMAIN HOMOLOG 2"/>
    <property type="match status" value="1"/>
</dbReference>
<feature type="DNA-binding region" description="Homeobox" evidence="2">
    <location>
        <begin position="5"/>
        <end position="76"/>
    </location>
</feature>
<reference evidence="4 5" key="1">
    <citation type="journal article" date="2023" name="G3 (Bethesda)">
        <title>A chromosome-length genome assembly and annotation of blackberry (Rubus argutus, cv. 'Hillquist').</title>
        <authorList>
            <person name="Bruna T."/>
            <person name="Aryal R."/>
            <person name="Dudchenko O."/>
            <person name="Sargent D.J."/>
            <person name="Mead D."/>
            <person name="Buti M."/>
            <person name="Cavallini A."/>
            <person name="Hytonen T."/>
            <person name="Andres J."/>
            <person name="Pham M."/>
            <person name="Weisz D."/>
            <person name="Mascagni F."/>
            <person name="Usai G."/>
            <person name="Natali L."/>
            <person name="Bassil N."/>
            <person name="Fernandez G.E."/>
            <person name="Lomsadze A."/>
            <person name="Armour M."/>
            <person name="Olukolu B."/>
            <person name="Poorten T."/>
            <person name="Britton C."/>
            <person name="Davik J."/>
            <person name="Ashrafi H."/>
            <person name="Aiden E.L."/>
            <person name="Borodovsky M."/>
            <person name="Worthington M."/>
        </authorList>
    </citation>
    <scope>NUCLEOTIDE SEQUENCE [LARGE SCALE GENOMIC DNA]</scope>
    <source>
        <strain evidence="4">PI 553951</strain>
    </source>
</reference>
<dbReference type="InterPro" id="IPR039276">
    <property type="entry name" value="SHH1/2"/>
</dbReference>
<proteinExistence type="predicted"/>
<dbReference type="Pfam" id="PF16719">
    <property type="entry name" value="SAWADEE"/>
    <property type="match status" value="1"/>
</dbReference>